<dbReference type="InterPro" id="IPR002347">
    <property type="entry name" value="SDR_fam"/>
</dbReference>
<evidence type="ECO:0000313" key="6">
    <source>
        <dbReference type="RefSeq" id="XP_049306877.1"/>
    </source>
</evidence>
<dbReference type="PRINTS" id="PR00080">
    <property type="entry name" value="SDRFAMILY"/>
</dbReference>
<proteinExistence type="inferred from homology"/>
<reference evidence="5 6" key="1">
    <citation type="submission" date="2025-05" db="UniProtKB">
        <authorList>
            <consortium name="RefSeq"/>
        </authorList>
    </citation>
    <scope>IDENTIFICATION</scope>
    <source>
        <tissue evidence="5 6">Adult</tissue>
    </source>
</reference>
<evidence type="ECO:0000256" key="3">
    <source>
        <dbReference type="RuleBase" id="RU000363"/>
    </source>
</evidence>
<protein>
    <submittedName>
        <fullName evidence="5">Farnesol dehydrogenase-like isoform X1</fullName>
    </submittedName>
    <submittedName>
        <fullName evidence="6">Farnesol dehydrogenase-like isoform X2</fullName>
    </submittedName>
</protein>
<evidence type="ECO:0000256" key="2">
    <source>
        <dbReference type="ARBA" id="ARBA00023002"/>
    </source>
</evidence>
<keyword evidence="2" id="KW-0560">Oxidoreductase</keyword>
<evidence type="ECO:0000313" key="5">
    <source>
        <dbReference type="RefSeq" id="XP_049306876.1"/>
    </source>
</evidence>
<dbReference type="SUPFAM" id="SSF51735">
    <property type="entry name" value="NAD(P)-binding Rossmann-fold domains"/>
    <property type="match status" value="1"/>
</dbReference>
<dbReference type="Proteomes" id="UP001652620">
    <property type="component" value="Chromosome 3"/>
</dbReference>
<dbReference type="PANTHER" id="PTHR43115:SF4">
    <property type="entry name" value="DEHYDROGENASE_REDUCTASE SDR FAMILY MEMBER 11"/>
    <property type="match status" value="1"/>
</dbReference>
<dbReference type="Gene3D" id="3.40.50.720">
    <property type="entry name" value="NAD(P)-binding Rossmann-like Domain"/>
    <property type="match status" value="1"/>
</dbReference>
<dbReference type="GeneID" id="125777054"/>
<dbReference type="PANTHER" id="PTHR43115">
    <property type="entry name" value="DEHYDROGENASE/REDUCTASE SDR FAMILY MEMBER 11"/>
    <property type="match status" value="1"/>
</dbReference>
<dbReference type="Pfam" id="PF00106">
    <property type="entry name" value="adh_short"/>
    <property type="match status" value="1"/>
</dbReference>
<dbReference type="PRINTS" id="PR00081">
    <property type="entry name" value="GDHRDH"/>
</dbReference>
<dbReference type="RefSeq" id="XP_049306877.1">
    <property type="nucleotide sequence ID" value="XM_049450920.1"/>
</dbReference>
<dbReference type="RefSeq" id="XP_049306876.1">
    <property type="nucleotide sequence ID" value="XM_049450919.1"/>
</dbReference>
<name>A0ABM3JCB5_BACDO</name>
<evidence type="ECO:0000313" key="4">
    <source>
        <dbReference type="Proteomes" id="UP001652620"/>
    </source>
</evidence>
<organism evidence="4 5">
    <name type="scientific">Bactrocera dorsalis</name>
    <name type="common">Oriental fruit fly</name>
    <name type="synonym">Dacus dorsalis</name>
    <dbReference type="NCBI Taxonomy" id="27457"/>
    <lineage>
        <taxon>Eukaryota</taxon>
        <taxon>Metazoa</taxon>
        <taxon>Ecdysozoa</taxon>
        <taxon>Arthropoda</taxon>
        <taxon>Hexapoda</taxon>
        <taxon>Insecta</taxon>
        <taxon>Pterygota</taxon>
        <taxon>Neoptera</taxon>
        <taxon>Endopterygota</taxon>
        <taxon>Diptera</taxon>
        <taxon>Brachycera</taxon>
        <taxon>Muscomorpha</taxon>
        <taxon>Tephritoidea</taxon>
        <taxon>Tephritidae</taxon>
        <taxon>Bactrocera</taxon>
        <taxon>Bactrocera</taxon>
    </lineage>
</organism>
<sequence length="277" mass="30493">MTVHRAVSLTQLTVQNGPTIVNATQKLIEMERWQNRVAVVTGASSGIGAAIVKYLANNGMVTVGLARRKERIEALRDEVRDKAKQRIHAINCDIRNEADVIAAFKEIESKYGPVAVLVNNAGVLRYGDMLKEGNSQDIRDVIDTNVFGVVWSTREAFRSMKAQGADGHVFLINSIAGHMIPHVPNVSLNIYPPSKHAVTAMTEIYRQELLNNNTKIKITSISPGAVKTEIMGEDPPEIPDMVLLASEDIADALIYCLQTPPHVQIHELIIKPVGEKF</sequence>
<gene>
    <name evidence="5 6" type="primary">LOC125777054</name>
</gene>
<accession>A0ABM3JCB5</accession>
<dbReference type="InterPro" id="IPR036291">
    <property type="entry name" value="NAD(P)-bd_dom_sf"/>
</dbReference>
<keyword evidence="4" id="KW-1185">Reference proteome</keyword>
<evidence type="ECO:0000256" key="1">
    <source>
        <dbReference type="ARBA" id="ARBA00006484"/>
    </source>
</evidence>
<comment type="similarity">
    <text evidence="1 3">Belongs to the short-chain dehydrogenases/reductases (SDR) family.</text>
</comment>